<accession>A0A226D902</accession>
<reference evidence="1 2" key="1">
    <citation type="submission" date="2015-12" db="EMBL/GenBank/DDBJ databases">
        <title>The genome of Folsomia candida.</title>
        <authorList>
            <person name="Faddeeva A."/>
            <person name="Derks M.F."/>
            <person name="Anvar Y."/>
            <person name="Smit S."/>
            <person name="Van Straalen N."/>
            <person name="Roelofs D."/>
        </authorList>
    </citation>
    <scope>NUCLEOTIDE SEQUENCE [LARGE SCALE GENOMIC DNA]</scope>
    <source>
        <strain evidence="1 2">VU population</strain>
        <tissue evidence="1">Whole body</tissue>
    </source>
</reference>
<dbReference type="EMBL" id="LNIX01000030">
    <property type="protein sequence ID" value="OXA41334.1"/>
    <property type="molecule type" value="Genomic_DNA"/>
</dbReference>
<proteinExistence type="predicted"/>
<dbReference type="AlphaFoldDB" id="A0A226D902"/>
<dbReference type="Proteomes" id="UP000198287">
    <property type="component" value="Unassembled WGS sequence"/>
</dbReference>
<comment type="caution">
    <text evidence="1">The sequence shown here is derived from an EMBL/GenBank/DDBJ whole genome shotgun (WGS) entry which is preliminary data.</text>
</comment>
<dbReference type="Gene3D" id="1.25.40.10">
    <property type="entry name" value="Tetratricopeptide repeat domain"/>
    <property type="match status" value="1"/>
</dbReference>
<dbReference type="STRING" id="158441.A0A226D902"/>
<protein>
    <submittedName>
        <fullName evidence="1">Uncharacterized protein</fullName>
    </submittedName>
</protein>
<keyword evidence="2" id="KW-1185">Reference proteome</keyword>
<organism evidence="1 2">
    <name type="scientific">Folsomia candida</name>
    <name type="common">Springtail</name>
    <dbReference type="NCBI Taxonomy" id="158441"/>
    <lineage>
        <taxon>Eukaryota</taxon>
        <taxon>Metazoa</taxon>
        <taxon>Ecdysozoa</taxon>
        <taxon>Arthropoda</taxon>
        <taxon>Hexapoda</taxon>
        <taxon>Collembola</taxon>
        <taxon>Entomobryomorpha</taxon>
        <taxon>Isotomoidea</taxon>
        <taxon>Isotomidae</taxon>
        <taxon>Proisotominae</taxon>
        <taxon>Folsomia</taxon>
    </lineage>
</organism>
<dbReference type="InterPro" id="IPR011990">
    <property type="entry name" value="TPR-like_helical_dom_sf"/>
</dbReference>
<gene>
    <name evidence="1" type="ORF">Fcan01_24069</name>
</gene>
<sequence length="249" mass="28505">MFYVYTEWAMRSHAMSEYNEFSRRTLILFQIVFGEQHKITICSKYGFIVSNNTYGVYPCLQSMKDILKVASKALGDNHEVTLEIAEGLAKAFINKEMLDSVEELFEILLNIRTALDGHDHGPTSTVDLLHAQGKYQAALEICNTIYPLMVERLGTKHRKPLMIQFKMAVSLSLQHNFLEAKKQIELVMPPLLKMLRHEDGTTIAVKSLYAKCLSELGEDERAREVYGHIMSALYRSKRSNDGSYFRVVD</sequence>
<evidence type="ECO:0000313" key="2">
    <source>
        <dbReference type="Proteomes" id="UP000198287"/>
    </source>
</evidence>
<name>A0A226D902_FOLCA</name>
<evidence type="ECO:0000313" key="1">
    <source>
        <dbReference type="EMBL" id="OXA41334.1"/>
    </source>
</evidence>